<dbReference type="AlphaFoldDB" id="A0A5N5TGT9"/>
<feature type="region of interest" description="Disordered" evidence="9">
    <location>
        <begin position="315"/>
        <end position="353"/>
    </location>
</feature>
<dbReference type="Proteomes" id="UP000326759">
    <property type="component" value="Unassembled WGS sequence"/>
</dbReference>
<keyword evidence="12" id="KW-1185">Reference proteome</keyword>
<reference evidence="11 12" key="1">
    <citation type="journal article" date="2019" name="PLoS Biol.">
        <title>Sex chromosomes control vertical transmission of feminizing Wolbachia symbionts in an isopod.</title>
        <authorList>
            <person name="Becking T."/>
            <person name="Chebbi M.A."/>
            <person name="Giraud I."/>
            <person name="Moumen B."/>
            <person name="Laverre T."/>
            <person name="Caubet Y."/>
            <person name="Peccoud J."/>
            <person name="Gilbert C."/>
            <person name="Cordaux R."/>
        </authorList>
    </citation>
    <scope>NUCLEOTIDE SEQUENCE [LARGE SCALE GENOMIC DNA]</scope>
    <source>
        <strain evidence="11">ANa2</strain>
        <tissue evidence="11">Whole body excluding digestive tract and cuticle</tissue>
    </source>
</reference>
<keyword evidence="5" id="KW-0687">Ribonucleoprotein</keyword>
<evidence type="ECO:0000259" key="10">
    <source>
        <dbReference type="SMART" id="SM00978"/>
    </source>
</evidence>
<dbReference type="Gene3D" id="3.10.450.240">
    <property type="match status" value="1"/>
</dbReference>
<comment type="subcellular location">
    <subcellularLocation>
        <location evidence="1">Mitochondrion</location>
    </subcellularLocation>
</comment>
<evidence type="ECO:0000256" key="8">
    <source>
        <dbReference type="ARBA" id="ARBA00043031"/>
    </source>
</evidence>
<evidence type="ECO:0000256" key="7">
    <source>
        <dbReference type="ARBA" id="ARBA00039448"/>
    </source>
</evidence>
<evidence type="ECO:0000256" key="4">
    <source>
        <dbReference type="ARBA" id="ARBA00023128"/>
    </source>
</evidence>
<keyword evidence="2" id="KW-0809">Transit peptide</keyword>
<dbReference type="InterPro" id="IPR007379">
    <property type="entry name" value="Tim44-like_dom"/>
</dbReference>
<sequence>MIAGISYKVALSSNLKFLISNIANCSIQSVRFAKFDPYVHPNPLYQPRKTGKFSKKNPVPKFKAERGRKIHRPEIPDLKEYREDEMTPAEIRAKMKEKGIQPVRPWNEKPVFIASTGSSVEPYVPPEGDGKASLVSKERAKQTYEFLEKKGKAKYSMRQIYRFEEDFYIHDFVEEAQKIYVKLHEALMRGDEDELHKLATERAFPLVMNQTKNKTIKWAFHGSIEPPRAVHVRHIDILTKDNVFAQITVRFHTQQTLAVYDRFGRLIHGSETVLRDVLEYIVFEKHISNIYGLWRVHDKIIPSWMNLKPTSMNTFKISDSPQEEPKEKPSSEEAVETESTQGQETEKILTPAT</sequence>
<protein>
    <recommendedName>
        <fullName evidence="7">Large ribosomal subunit protein mL45</fullName>
    </recommendedName>
    <alternativeName>
        <fullName evidence="8">39S ribosomal protein L45, mitochondrial</fullName>
    </alternativeName>
</protein>
<dbReference type="InterPro" id="IPR032710">
    <property type="entry name" value="NTF2-like_dom_sf"/>
</dbReference>
<dbReference type="FunFam" id="3.10.450.240:FF:000003">
    <property type="entry name" value="39S ribosomal protein L45, mitochondrial"/>
    <property type="match status" value="1"/>
</dbReference>
<organism evidence="11 12">
    <name type="scientific">Armadillidium nasatum</name>
    <dbReference type="NCBI Taxonomy" id="96803"/>
    <lineage>
        <taxon>Eukaryota</taxon>
        <taxon>Metazoa</taxon>
        <taxon>Ecdysozoa</taxon>
        <taxon>Arthropoda</taxon>
        <taxon>Crustacea</taxon>
        <taxon>Multicrustacea</taxon>
        <taxon>Malacostraca</taxon>
        <taxon>Eumalacostraca</taxon>
        <taxon>Peracarida</taxon>
        <taxon>Isopoda</taxon>
        <taxon>Oniscidea</taxon>
        <taxon>Crinocheta</taxon>
        <taxon>Armadillidiidae</taxon>
        <taxon>Armadillidium</taxon>
    </lineage>
</organism>
<evidence type="ECO:0000256" key="9">
    <source>
        <dbReference type="SAM" id="MobiDB-lite"/>
    </source>
</evidence>
<dbReference type="PANTHER" id="PTHR28554">
    <property type="entry name" value="39S RIBOSOMAL PROTEIN L45, MITOCHONDRIAL"/>
    <property type="match status" value="1"/>
</dbReference>
<dbReference type="InterPro" id="IPR051975">
    <property type="entry name" value="mtLSU_mL45"/>
</dbReference>
<evidence type="ECO:0000256" key="1">
    <source>
        <dbReference type="ARBA" id="ARBA00004173"/>
    </source>
</evidence>
<dbReference type="SMART" id="SM00978">
    <property type="entry name" value="Tim44"/>
    <property type="match status" value="1"/>
</dbReference>
<dbReference type="Pfam" id="PF04280">
    <property type="entry name" value="Tim44"/>
    <property type="match status" value="1"/>
</dbReference>
<comment type="caution">
    <text evidence="11">The sequence shown here is derived from an EMBL/GenBank/DDBJ whole genome shotgun (WGS) entry which is preliminary data.</text>
</comment>
<feature type="domain" description="Tim44-like" evidence="10">
    <location>
        <begin position="153"/>
        <end position="301"/>
    </location>
</feature>
<proteinExistence type="inferred from homology"/>
<dbReference type="GO" id="GO:0005739">
    <property type="term" value="C:mitochondrion"/>
    <property type="evidence" value="ECO:0007669"/>
    <property type="project" value="UniProtKB-SubCell"/>
</dbReference>
<accession>A0A5N5TGT9</accession>
<dbReference type="GO" id="GO:0005840">
    <property type="term" value="C:ribosome"/>
    <property type="evidence" value="ECO:0007669"/>
    <property type="project" value="UniProtKB-KW"/>
</dbReference>
<evidence type="ECO:0000313" key="12">
    <source>
        <dbReference type="Proteomes" id="UP000326759"/>
    </source>
</evidence>
<evidence type="ECO:0000256" key="2">
    <source>
        <dbReference type="ARBA" id="ARBA00022946"/>
    </source>
</evidence>
<keyword evidence="3 11" id="KW-0689">Ribosomal protein</keyword>
<evidence type="ECO:0000256" key="3">
    <source>
        <dbReference type="ARBA" id="ARBA00022980"/>
    </source>
</evidence>
<dbReference type="EMBL" id="SEYY01001077">
    <property type="protein sequence ID" value="KAB7505884.1"/>
    <property type="molecule type" value="Genomic_DNA"/>
</dbReference>
<dbReference type="SUPFAM" id="SSF54427">
    <property type="entry name" value="NTF2-like"/>
    <property type="match status" value="1"/>
</dbReference>
<dbReference type="GO" id="GO:1990904">
    <property type="term" value="C:ribonucleoprotein complex"/>
    <property type="evidence" value="ECO:0007669"/>
    <property type="project" value="UniProtKB-KW"/>
</dbReference>
<keyword evidence="4" id="KW-0496">Mitochondrion</keyword>
<comment type="similarity">
    <text evidence="6">Belongs to the mitochondrion-specific ribosomal protein mL45 family.</text>
</comment>
<dbReference type="OrthoDB" id="19619at2759"/>
<evidence type="ECO:0000256" key="5">
    <source>
        <dbReference type="ARBA" id="ARBA00023274"/>
    </source>
</evidence>
<evidence type="ECO:0000313" key="11">
    <source>
        <dbReference type="EMBL" id="KAB7505884.1"/>
    </source>
</evidence>
<evidence type="ECO:0000256" key="6">
    <source>
        <dbReference type="ARBA" id="ARBA00038073"/>
    </source>
</evidence>
<gene>
    <name evidence="11" type="primary">mRpL45</name>
    <name evidence="11" type="ORF">Anas_06722</name>
</gene>
<name>A0A5N5TGT9_9CRUS</name>
<dbReference type="PANTHER" id="PTHR28554:SF1">
    <property type="entry name" value="LARGE RIBOSOMAL SUBUNIT PROTEIN ML45"/>
    <property type="match status" value="1"/>
</dbReference>